<dbReference type="Pfam" id="PF06401">
    <property type="entry name" value="Alpha-2-MRAP_C"/>
    <property type="match status" value="1"/>
</dbReference>
<feature type="coiled-coil region" evidence="1">
    <location>
        <begin position="258"/>
        <end position="285"/>
    </location>
</feature>
<accession>A0ABM0GJ17</accession>
<sequence>MAFNLRNVAVFVFCSVVLVVLASAGKYNEDAQQKPDHGQKEWKYRQRRTNQVWEKAERIGMSPKRLDQLEKELKLYDESAMRWKKTKRDGGDPTGEKEASLRRELSEIMKRYGMGKDALAEEGLAATGSFKGDRIFEDMRLNKLWSKSLASGQFSDEELKELRREFEHHQDKVSEYRLLMDEIQGTDDFNRIDKFNRLDVDEAKAGKDRKLKELELKLKHKSLNDDYKRLEIKMLPEEERGEFVEPRLVKMYKDALASNFTEDELQSLKEELKHFERKLQKHESLQHEALQAEMHFQSKRNSGEKVDPQHHQSLKDRVKDMSKTVKKYFADFTDRISSRKHNEL</sequence>
<protein>
    <submittedName>
        <fullName evidence="7">Alpha-2-macroglobulin receptor-associated protein-like</fullName>
    </submittedName>
</protein>
<evidence type="ECO:0000313" key="7">
    <source>
        <dbReference type="RefSeq" id="XP_002730925.1"/>
    </source>
</evidence>
<dbReference type="InterPro" id="IPR038003">
    <property type="entry name" value="A2-macroglobuin_RAP"/>
</dbReference>
<dbReference type="PANTHER" id="PTHR16560">
    <property type="entry name" value="ALPHA-2-MACROGLOBULIN RECEPTOR-ASSOCIATED PROTEIN"/>
    <property type="match status" value="1"/>
</dbReference>
<gene>
    <name evidence="7" type="primary">LOC100370240</name>
</gene>
<dbReference type="Pfam" id="PF06400">
    <property type="entry name" value="Alpha-2-MRAP_N"/>
    <property type="match status" value="1"/>
</dbReference>
<dbReference type="InterPro" id="IPR036744">
    <property type="entry name" value="RAP_sf"/>
</dbReference>
<evidence type="ECO:0000256" key="2">
    <source>
        <dbReference type="SAM" id="MobiDB-lite"/>
    </source>
</evidence>
<name>A0ABM0GJ17_SACKO</name>
<feature type="domain" description="Alpha-2-macroglobulin RAP C-terminal" evidence="5">
    <location>
        <begin position="135"/>
        <end position="344"/>
    </location>
</feature>
<keyword evidence="6" id="KW-1185">Reference proteome</keyword>
<evidence type="ECO:0000259" key="4">
    <source>
        <dbReference type="Pfam" id="PF06400"/>
    </source>
</evidence>
<organism evidence="6 7">
    <name type="scientific">Saccoglossus kowalevskii</name>
    <name type="common">Acorn worm</name>
    <dbReference type="NCBI Taxonomy" id="10224"/>
    <lineage>
        <taxon>Eukaryota</taxon>
        <taxon>Metazoa</taxon>
        <taxon>Hemichordata</taxon>
        <taxon>Enteropneusta</taxon>
        <taxon>Harrimaniidae</taxon>
        <taxon>Saccoglossus</taxon>
    </lineage>
</organism>
<feature type="region of interest" description="Disordered" evidence="2">
    <location>
        <begin position="295"/>
        <end position="319"/>
    </location>
</feature>
<dbReference type="RefSeq" id="XP_002730925.1">
    <property type="nucleotide sequence ID" value="XM_002730879.2"/>
</dbReference>
<feature type="compositionally biased region" description="Basic and acidic residues" evidence="2">
    <location>
        <begin position="301"/>
        <end position="319"/>
    </location>
</feature>
<dbReference type="Proteomes" id="UP000694865">
    <property type="component" value="Unplaced"/>
</dbReference>
<feature type="chain" id="PRO_5046490068" evidence="3">
    <location>
        <begin position="25"/>
        <end position="344"/>
    </location>
</feature>
<dbReference type="GeneID" id="100370240"/>
<evidence type="ECO:0000256" key="3">
    <source>
        <dbReference type="SAM" id="SignalP"/>
    </source>
</evidence>
<dbReference type="PANTHER" id="PTHR16560:SF2">
    <property type="entry name" value="ALPHA-2-MACROGLOBULIN RECEPTOR-ASSOCIATED PROTEIN"/>
    <property type="match status" value="1"/>
</dbReference>
<dbReference type="InterPro" id="IPR009066">
    <property type="entry name" value="MG_RAP_rcpt_1"/>
</dbReference>
<feature type="signal peptide" evidence="3">
    <location>
        <begin position="1"/>
        <end position="24"/>
    </location>
</feature>
<evidence type="ECO:0000259" key="5">
    <source>
        <dbReference type="Pfam" id="PF06401"/>
    </source>
</evidence>
<keyword evidence="1" id="KW-0175">Coiled coil</keyword>
<evidence type="ECO:0000313" key="6">
    <source>
        <dbReference type="Proteomes" id="UP000694865"/>
    </source>
</evidence>
<dbReference type="SUPFAM" id="SSF47045">
    <property type="entry name" value="RAP domain-like"/>
    <property type="match status" value="3"/>
</dbReference>
<evidence type="ECO:0000256" key="1">
    <source>
        <dbReference type="SAM" id="Coils"/>
    </source>
</evidence>
<reference evidence="7" key="1">
    <citation type="submission" date="2025-08" db="UniProtKB">
        <authorList>
            <consortium name="RefSeq"/>
        </authorList>
    </citation>
    <scope>IDENTIFICATION</scope>
    <source>
        <tissue evidence="7">Testes</tissue>
    </source>
</reference>
<proteinExistence type="predicted"/>
<dbReference type="Gene3D" id="1.20.81.10">
    <property type="entry name" value="RAP domain"/>
    <property type="match status" value="3"/>
</dbReference>
<keyword evidence="3" id="KW-0732">Signal</keyword>
<feature type="domain" description="Alpha-2-macroglobulin receptor-associated protein" evidence="4">
    <location>
        <begin position="26"/>
        <end position="115"/>
    </location>
</feature>
<dbReference type="InterPro" id="IPR010483">
    <property type="entry name" value="Alpha_2_MRAP_C"/>
</dbReference>